<accession>A0ABM9HB73</accession>
<name>A0ABM9HB73_9BACT</name>
<proteinExistence type="predicted"/>
<dbReference type="EMBL" id="OX336137">
    <property type="protein sequence ID" value="CAI2717385.1"/>
    <property type="molecule type" value="Genomic_DNA"/>
</dbReference>
<feature type="chain" id="PRO_5046020274" evidence="1">
    <location>
        <begin position="38"/>
        <end position="453"/>
    </location>
</feature>
<keyword evidence="3" id="KW-1185">Reference proteome</keyword>
<evidence type="ECO:0000256" key="1">
    <source>
        <dbReference type="SAM" id="SignalP"/>
    </source>
</evidence>
<keyword evidence="1" id="KW-0732">Signal</keyword>
<evidence type="ECO:0000313" key="2">
    <source>
        <dbReference type="EMBL" id="CAI2717385.1"/>
    </source>
</evidence>
<feature type="signal peptide" evidence="1">
    <location>
        <begin position="1"/>
        <end position="37"/>
    </location>
</feature>
<reference evidence="2 3" key="1">
    <citation type="submission" date="2022-09" db="EMBL/GenBank/DDBJ databases">
        <authorList>
            <person name="Kop L."/>
        </authorList>
    </citation>
    <scope>NUCLEOTIDE SEQUENCE [LARGE SCALE GENOMIC DNA]</scope>
    <source>
        <strain evidence="2 3">347</strain>
    </source>
</reference>
<dbReference type="RefSeq" id="WP_282010328.1">
    <property type="nucleotide sequence ID" value="NZ_OX336137.1"/>
</dbReference>
<evidence type="ECO:0000313" key="3">
    <source>
        <dbReference type="Proteomes" id="UP001157733"/>
    </source>
</evidence>
<sequence length="453" mass="51464">MTTPKRISIRVRLATVFAAVAGMFAAAVLLPGAQAHAESTPFNQLVLKKQHLERTHGIANLECFPFLEQIGGGAQEVQHIRNCLQGMTTLAAALEEVPDAGLKRVGISTRFLRTGGFHTLLVQWNADRAEMVQALRDRLSPEEQKRFMDRIVGVKSTIHDKLFIRELYCSLTIPNDQCLQGYRTLASVEPDPALRRKMWAEVVITDSAGNSENPEVLSLRFDATAAAMRDRLREDTTQTVWKLRKKTYETIQERFGDTFKKLQLPTFFCEVNLSAEECRQGAEHFAEAAESAILQSKTWGKVRVTRHNTRIRSDYDVTFRYDLSPEEIVEVFSVKPTKKEIEQQVTRAEKLEERTKNNSTGLRAVCDLVDLTSALCVEGFEMFIDFVRAHPEFRAARPWTDVMFVNGTLLSRLNFAMNSNSRTNYIYVDARSTYSEFEAHLMKFARNDAAPVR</sequence>
<gene>
    <name evidence="2" type="ORF">NSPWAT_0526</name>
</gene>
<dbReference type="Proteomes" id="UP001157733">
    <property type="component" value="Chromosome"/>
</dbReference>
<protein>
    <submittedName>
        <fullName evidence="2">Uncharacterized protein</fullName>
    </submittedName>
</protein>
<organism evidence="2 3">
    <name type="scientific">Nitrospina watsonii</name>
    <dbReference type="NCBI Taxonomy" id="1323948"/>
    <lineage>
        <taxon>Bacteria</taxon>
        <taxon>Pseudomonadati</taxon>
        <taxon>Nitrospinota/Tectimicrobiota group</taxon>
        <taxon>Nitrospinota</taxon>
        <taxon>Nitrospinia</taxon>
        <taxon>Nitrospinales</taxon>
        <taxon>Nitrospinaceae</taxon>
        <taxon>Nitrospina</taxon>
    </lineage>
</organism>